<dbReference type="PANTHER" id="PTHR36923:SF3">
    <property type="entry name" value="FERREDOXIN"/>
    <property type="match status" value="1"/>
</dbReference>
<organism evidence="11 12">
    <name type="scientific">Streptomyces jumonjinensis</name>
    <dbReference type="NCBI Taxonomy" id="1945"/>
    <lineage>
        <taxon>Bacteria</taxon>
        <taxon>Bacillati</taxon>
        <taxon>Actinomycetota</taxon>
        <taxon>Actinomycetes</taxon>
        <taxon>Kitasatosporales</taxon>
        <taxon>Streptomycetaceae</taxon>
        <taxon>Streptomyces</taxon>
    </lineage>
</organism>
<accession>A0A646KM49</accession>
<comment type="caution">
    <text evidence="11">The sequence shown here is derived from an EMBL/GenBank/DDBJ whole genome shotgun (WGS) entry which is preliminary data.</text>
</comment>
<dbReference type="Gene3D" id="3.30.70.20">
    <property type="match status" value="1"/>
</dbReference>
<dbReference type="PRINTS" id="PR00352">
    <property type="entry name" value="3FE4SFRDOXIN"/>
</dbReference>
<dbReference type="PROSITE" id="PS51379">
    <property type="entry name" value="4FE4S_FER_2"/>
    <property type="match status" value="1"/>
</dbReference>
<evidence type="ECO:0000256" key="7">
    <source>
        <dbReference type="ARBA" id="ARBA00023291"/>
    </source>
</evidence>
<dbReference type="RefSeq" id="WP_153524842.1">
    <property type="nucleotide sequence ID" value="NZ_JBEPDZ010000032.1"/>
</dbReference>
<evidence type="ECO:0000313" key="12">
    <source>
        <dbReference type="Proteomes" id="UP000419138"/>
    </source>
</evidence>
<gene>
    <name evidence="11" type="ORF">FF041_24795</name>
</gene>
<keyword evidence="12" id="KW-1185">Reference proteome</keyword>
<dbReference type="Proteomes" id="UP000419138">
    <property type="component" value="Unassembled WGS sequence"/>
</dbReference>
<dbReference type="Pfam" id="PF13459">
    <property type="entry name" value="Fer4_15"/>
    <property type="match status" value="1"/>
</dbReference>
<evidence type="ECO:0000256" key="4">
    <source>
        <dbReference type="ARBA" id="ARBA00022982"/>
    </source>
</evidence>
<dbReference type="PANTHER" id="PTHR36923">
    <property type="entry name" value="FERREDOXIN"/>
    <property type="match status" value="1"/>
</dbReference>
<sequence>MEVRVDRDRCAGSGLCVSYAPEVFDQSEDDGKVLLKEPLPGTGAAGAVRAMAARCPTGAITVHGHGHAHGHGHGEPAAPREPSEAV</sequence>
<dbReference type="OrthoDB" id="9803319at2"/>
<evidence type="ECO:0000256" key="5">
    <source>
        <dbReference type="ARBA" id="ARBA00023004"/>
    </source>
</evidence>
<evidence type="ECO:0000256" key="3">
    <source>
        <dbReference type="ARBA" id="ARBA00022723"/>
    </source>
</evidence>
<dbReference type="EMBL" id="VCLA01000167">
    <property type="protein sequence ID" value="MQT03295.1"/>
    <property type="molecule type" value="Genomic_DNA"/>
</dbReference>
<evidence type="ECO:0000256" key="1">
    <source>
        <dbReference type="ARBA" id="ARBA00001927"/>
    </source>
</evidence>
<comment type="function">
    <text evidence="8">Ferredoxins are iron-sulfur proteins that transfer electrons in a wide variety of metabolic reactions.</text>
</comment>
<reference evidence="11 12" key="1">
    <citation type="submission" date="2019-05" db="EMBL/GenBank/DDBJ databases">
        <title>Comparative genomics and metabolomics analyses of clavulanic acid producing Streptomyces species provides insight into specialized metabolism and evolution of beta-lactam biosynthetic gene clusters.</title>
        <authorList>
            <person name="Moore M.A."/>
            <person name="Cruz-Morales P."/>
            <person name="Barona Gomez F."/>
            <person name="Kapil T."/>
        </authorList>
    </citation>
    <scope>NUCLEOTIDE SEQUENCE [LARGE SCALE GENOMIC DNA]</scope>
    <source>
        <strain evidence="11 12">NRRL 5741</strain>
    </source>
</reference>
<dbReference type="AlphaFoldDB" id="A0A646KM49"/>
<feature type="region of interest" description="Disordered" evidence="9">
    <location>
        <begin position="60"/>
        <end position="86"/>
    </location>
</feature>
<dbReference type="GO" id="GO:0051538">
    <property type="term" value="F:3 iron, 4 sulfur cluster binding"/>
    <property type="evidence" value="ECO:0007669"/>
    <property type="project" value="UniProtKB-KW"/>
</dbReference>
<keyword evidence="5 8" id="KW-0408">Iron</keyword>
<evidence type="ECO:0000256" key="9">
    <source>
        <dbReference type="SAM" id="MobiDB-lite"/>
    </source>
</evidence>
<keyword evidence="4 8" id="KW-0249">Electron transport</keyword>
<comment type="cofactor">
    <cofactor evidence="1">
        <name>[3Fe-4S] cluster</name>
        <dbReference type="ChEBI" id="CHEBI:21137"/>
    </cofactor>
</comment>
<protein>
    <recommendedName>
        <fullName evidence="8">Ferredoxin</fullName>
    </recommendedName>
</protein>
<evidence type="ECO:0000256" key="2">
    <source>
        <dbReference type="ARBA" id="ARBA00022448"/>
    </source>
</evidence>
<dbReference type="InterPro" id="IPR017896">
    <property type="entry name" value="4Fe4S_Fe-S-bd"/>
</dbReference>
<dbReference type="GO" id="GO:0009055">
    <property type="term" value="F:electron transfer activity"/>
    <property type="evidence" value="ECO:0007669"/>
    <property type="project" value="UniProtKB-UniRule"/>
</dbReference>
<dbReference type="InterPro" id="IPR051269">
    <property type="entry name" value="Fe-S_cluster_ET"/>
</dbReference>
<dbReference type="GO" id="GO:0005506">
    <property type="term" value="F:iron ion binding"/>
    <property type="evidence" value="ECO:0007669"/>
    <property type="project" value="UniProtKB-UniRule"/>
</dbReference>
<keyword evidence="6 8" id="KW-0411">Iron-sulfur</keyword>
<keyword evidence="3 8" id="KW-0479">Metal-binding</keyword>
<proteinExistence type="predicted"/>
<keyword evidence="7" id="KW-0003">3Fe-4S</keyword>
<keyword evidence="2 8" id="KW-0813">Transport</keyword>
<evidence type="ECO:0000256" key="6">
    <source>
        <dbReference type="ARBA" id="ARBA00023014"/>
    </source>
</evidence>
<evidence type="ECO:0000313" key="11">
    <source>
        <dbReference type="EMBL" id="MQT03295.1"/>
    </source>
</evidence>
<evidence type="ECO:0000256" key="8">
    <source>
        <dbReference type="RuleBase" id="RU368020"/>
    </source>
</evidence>
<feature type="domain" description="4Fe-4S ferredoxin-type" evidence="10">
    <location>
        <begin position="1"/>
        <end position="29"/>
    </location>
</feature>
<dbReference type="SUPFAM" id="SSF54862">
    <property type="entry name" value="4Fe-4S ferredoxins"/>
    <property type="match status" value="1"/>
</dbReference>
<name>A0A646KM49_STRJU</name>
<evidence type="ECO:0000259" key="10">
    <source>
        <dbReference type="PROSITE" id="PS51379"/>
    </source>
</evidence>
<dbReference type="InterPro" id="IPR001080">
    <property type="entry name" value="3Fe4S_ferredoxin"/>
</dbReference>